<evidence type="ECO:0000256" key="1">
    <source>
        <dbReference type="ARBA" id="ARBA00022723"/>
    </source>
</evidence>
<feature type="compositionally biased region" description="Low complexity" evidence="5">
    <location>
        <begin position="15"/>
        <end position="31"/>
    </location>
</feature>
<evidence type="ECO:0000313" key="8">
    <source>
        <dbReference type="EMBL" id="EJK69673.1"/>
    </source>
</evidence>
<feature type="region of interest" description="Disordered" evidence="5">
    <location>
        <begin position="1"/>
        <end position="37"/>
    </location>
</feature>
<name>K0STH9_THAOC</name>
<comment type="caution">
    <text evidence="8">The sequence shown here is derived from an EMBL/GenBank/DDBJ whole genome shotgun (WGS) entry which is preliminary data.</text>
</comment>
<dbReference type="Pfam" id="PF13639">
    <property type="entry name" value="zf-RING_2"/>
    <property type="match status" value="1"/>
</dbReference>
<reference evidence="8 9" key="1">
    <citation type="journal article" date="2012" name="Genome Biol.">
        <title>Genome and low-iron response of an oceanic diatom adapted to chronic iron limitation.</title>
        <authorList>
            <person name="Lommer M."/>
            <person name="Specht M."/>
            <person name="Roy A.S."/>
            <person name="Kraemer L."/>
            <person name="Andreson R."/>
            <person name="Gutowska M.A."/>
            <person name="Wolf J."/>
            <person name="Bergner S.V."/>
            <person name="Schilhabel M.B."/>
            <person name="Klostermeier U.C."/>
            <person name="Beiko R.G."/>
            <person name="Rosenstiel P."/>
            <person name="Hippler M."/>
            <person name="Laroche J."/>
        </authorList>
    </citation>
    <scope>NUCLEOTIDE SEQUENCE [LARGE SCALE GENOMIC DNA]</scope>
    <source>
        <strain evidence="8 9">CCMP1005</strain>
    </source>
</reference>
<gene>
    <name evidence="8" type="ORF">THAOC_09045</name>
</gene>
<dbReference type="EMBL" id="AGNL01009746">
    <property type="protein sequence ID" value="EJK69673.1"/>
    <property type="molecule type" value="Genomic_DNA"/>
</dbReference>
<evidence type="ECO:0000259" key="7">
    <source>
        <dbReference type="PROSITE" id="PS50800"/>
    </source>
</evidence>
<keyword evidence="3" id="KW-0862">Zinc</keyword>
<dbReference type="SUPFAM" id="SSF57850">
    <property type="entry name" value="RING/U-box"/>
    <property type="match status" value="1"/>
</dbReference>
<evidence type="ECO:0000256" key="3">
    <source>
        <dbReference type="ARBA" id="ARBA00022833"/>
    </source>
</evidence>
<evidence type="ECO:0008006" key="10">
    <source>
        <dbReference type="Google" id="ProtNLM"/>
    </source>
</evidence>
<dbReference type="InterPro" id="IPR003034">
    <property type="entry name" value="SAP_dom"/>
</dbReference>
<dbReference type="PROSITE" id="PS50089">
    <property type="entry name" value="ZF_RING_2"/>
    <property type="match status" value="1"/>
</dbReference>
<sequence>MGKKSKKSTKKKSGKIAIAAASSGARQQASRPAENEGNVQTAIQNVVQMAIDNQGEQPNTRRRLSSIKRGETALARQLFESPPRPLAPALLTGETRTQIMKMAHAAVDSVARRGFPTNVGINDKKTLKKSIWRVMDNEYTLWLTIPLLVGLMGDTRQLNSRVKAPSFPEALPVLHWICQYRLLETQLGYQGKDDMIALAIDAGVDLRSKGSNGTNALFFATKYASPVGVSLLIEAGIQMDIRDCFGQTLWKNATEYPNPDIVEELIRRCDTKIPIIDEKICTSSMDTCSQNWSTLIDHMISVYSGFYTTTDHPDCRIPVSWRVMGPPSIEAIGTVIIRILQAGARFTSASDSNRGTTCDRLSVVTHIDEMQKHLNLIDQQVDIIIYMRNLIYGRWLPCRIRNEILDEEDNYTEPNTTCPICLTEMEPGDNPVTLYCGHRFCVGCIKDYGRSKAQNQQITGRALISPADGRVMIYHDGGDKRCPICRRLICGDLLPFEHSTKFRIPRLSFGIDRHDAAQEGSFMTKGRGPSVLSDDQLRFECKALGKSQRGSRQDLIARLENIESLYMGSSSFQAPDGGSFDMNFEVDMKLELTAPAGMVMGRDNPTFIGAPRNGPVVIPIAVKGVPVLASLSHHSCVTVIPKCIVDALKLKTKTITSSQFVTVTGSSAVTVSAVVDEFKFMLDGRIEICLNNACVVHQQHECCFMSIQLGMDFFETALWTRSSVPFSEDGTSVVCDGNYTKNLLLRNQSSEFRYYSRDGKSARIPFVSITNMGSTNTFSIVGLPGNLSTQFAECQWCCRMFPCDGMVECKERKTFNRFYCDEDCKSHGISVFEEEQE</sequence>
<dbReference type="SUPFAM" id="SSF48403">
    <property type="entry name" value="Ankyrin repeat"/>
    <property type="match status" value="1"/>
</dbReference>
<evidence type="ECO:0000256" key="4">
    <source>
        <dbReference type="PROSITE-ProRule" id="PRU00175"/>
    </source>
</evidence>
<dbReference type="PROSITE" id="PS00518">
    <property type="entry name" value="ZF_RING_1"/>
    <property type="match status" value="1"/>
</dbReference>
<feature type="domain" description="SAP" evidence="7">
    <location>
        <begin position="529"/>
        <end position="563"/>
    </location>
</feature>
<dbReference type="Gene3D" id="3.30.40.10">
    <property type="entry name" value="Zinc/RING finger domain, C3HC4 (zinc finger)"/>
    <property type="match status" value="1"/>
</dbReference>
<keyword evidence="9" id="KW-1185">Reference proteome</keyword>
<dbReference type="Proteomes" id="UP000266841">
    <property type="component" value="Unassembled WGS sequence"/>
</dbReference>
<dbReference type="OrthoDB" id="48414at2759"/>
<evidence type="ECO:0000313" key="9">
    <source>
        <dbReference type="Proteomes" id="UP000266841"/>
    </source>
</evidence>
<protein>
    <recommendedName>
        <fullName evidence="10">RING-type domain-containing protein</fullName>
    </recommendedName>
</protein>
<dbReference type="InterPro" id="IPR017907">
    <property type="entry name" value="Znf_RING_CS"/>
</dbReference>
<organism evidence="8 9">
    <name type="scientific">Thalassiosira oceanica</name>
    <name type="common">Marine diatom</name>
    <dbReference type="NCBI Taxonomy" id="159749"/>
    <lineage>
        <taxon>Eukaryota</taxon>
        <taxon>Sar</taxon>
        <taxon>Stramenopiles</taxon>
        <taxon>Ochrophyta</taxon>
        <taxon>Bacillariophyta</taxon>
        <taxon>Coscinodiscophyceae</taxon>
        <taxon>Thalassiosirophycidae</taxon>
        <taxon>Thalassiosirales</taxon>
        <taxon>Thalassiosiraceae</taxon>
        <taxon>Thalassiosira</taxon>
    </lineage>
</organism>
<dbReference type="PROSITE" id="PS50800">
    <property type="entry name" value="SAP"/>
    <property type="match status" value="1"/>
</dbReference>
<accession>K0STH9</accession>
<evidence type="ECO:0000256" key="2">
    <source>
        <dbReference type="ARBA" id="ARBA00022771"/>
    </source>
</evidence>
<dbReference type="InterPro" id="IPR013083">
    <property type="entry name" value="Znf_RING/FYVE/PHD"/>
</dbReference>
<feature type="domain" description="RING-type" evidence="6">
    <location>
        <begin position="418"/>
        <end position="486"/>
    </location>
</feature>
<feature type="compositionally biased region" description="Basic residues" evidence="5">
    <location>
        <begin position="1"/>
        <end position="14"/>
    </location>
</feature>
<dbReference type="GO" id="GO:0008270">
    <property type="term" value="F:zinc ion binding"/>
    <property type="evidence" value="ECO:0007669"/>
    <property type="project" value="UniProtKB-KW"/>
</dbReference>
<evidence type="ECO:0000256" key="5">
    <source>
        <dbReference type="SAM" id="MobiDB-lite"/>
    </source>
</evidence>
<keyword evidence="1" id="KW-0479">Metal-binding</keyword>
<proteinExistence type="predicted"/>
<dbReference type="InterPro" id="IPR036770">
    <property type="entry name" value="Ankyrin_rpt-contain_sf"/>
</dbReference>
<dbReference type="AlphaFoldDB" id="K0STH9"/>
<keyword evidence="2 4" id="KW-0863">Zinc-finger</keyword>
<dbReference type="InterPro" id="IPR001841">
    <property type="entry name" value="Znf_RING"/>
</dbReference>
<dbReference type="Gene3D" id="1.25.40.20">
    <property type="entry name" value="Ankyrin repeat-containing domain"/>
    <property type="match status" value="1"/>
</dbReference>
<evidence type="ECO:0000259" key="6">
    <source>
        <dbReference type="PROSITE" id="PS50089"/>
    </source>
</evidence>
<dbReference type="SMART" id="SM00184">
    <property type="entry name" value="RING"/>
    <property type="match status" value="1"/>
</dbReference>